<feature type="region of interest" description="Disordered" evidence="1">
    <location>
        <begin position="1"/>
        <end position="20"/>
    </location>
</feature>
<dbReference type="HOGENOM" id="CLU_1844519_0_0_1"/>
<dbReference type="VEuPathDB" id="FungiDB:HCDG_01690"/>
<dbReference type="AlphaFoldDB" id="C6H5I9"/>
<name>C6H5I9_AJECH</name>
<dbReference type="EMBL" id="GG692420">
    <property type="protein sequence ID" value="EER43660.1"/>
    <property type="molecule type" value="Genomic_DNA"/>
</dbReference>
<organism evidence="2 3">
    <name type="scientific">Ajellomyces capsulatus (strain H143)</name>
    <name type="common">Darling's disease fungus</name>
    <name type="synonym">Histoplasma capsulatum</name>
    <dbReference type="NCBI Taxonomy" id="544712"/>
    <lineage>
        <taxon>Eukaryota</taxon>
        <taxon>Fungi</taxon>
        <taxon>Dikarya</taxon>
        <taxon>Ascomycota</taxon>
        <taxon>Pezizomycotina</taxon>
        <taxon>Eurotiomycetes</taxon>
        <taxon>Eurotiomycetidae</taxon>
        <taxon>Onygenales</taxon>
        <taxon>Ajellomycetaceae</taxon>
        <taxon>Histoplasma</taxon>
    </lineage>
</organism>
<reference evidence="3" key="1">
    <citation type="submission" date="2009-05" db="EMBL/GenBank/DDBJ databases">
        <title>The genome sequence of Ajellomyces capsulatus strain H143.</title>
        <authorList>
            <person name="Champion M."/>
            <person name="Cuomo C.A."/>
            <person name="Ma L.-J."/>
            <person name="Henn M.R."/>
            <person name="Sil A."/>
            <person name="Goldman B."/>
            <person name="Young S.K."/>
            <person name="Kodira C.D."/>
            <person name="Zeng Q."/>
            <person name="Koehrsen M."/>
            <person name="Alvarado L."/>
            <person name="Berlin A.M."/>
            <person name="Borenstein D."/>
            <person name="Chen Z."/>
            <person name="Engels R."/>
            <person name="Freedman E."/>
            <person name="Gellesch M."/>
            <person name="Goldberg J."/>
            <person name="Griggs A."/>
            <person name="Gujja S."/>
            <person name="Heiman D.I."/>
            <person name="Hepburn T.A."/>
            <person name="Howarth C."/>
            <person name="Jen D."/>
            <person name="Larson L."/>
            <person name="Lewis B."/>
            <person name="Mehta T."/>
            <person name="Park D."/>
            <person name="Pearson M."/>
            <person name="Roberts A."/>
            <person name="Saif S."/>
            <person name="Shea T.D."/>
            <person name="Shenoy N."/>
            <person name="Sisk P."/>
            <person name="Stolte C."/>
            <person name="Sykes S."/>
            <person name="Walk T."/>
            <person name="White J."/>
            <person name="Yandava C."/>
            <person name="Klein B."/>
            <person name="McEwen J.G."/>
            <person name="Puccia R."/>
            <person name="Goldman G.H."/>
            <person name="Felipe M.S."/>
            <person name="Nino-Vega G."/>
            <person name="San-Blas G."/>
            <person name="Taylor J.W."/>
            <person name="Mendoza L."/>
            <person name="Galagan J.E."/>
            <person name="Nusbaum C."/>
            <person name="Birren B.W."/>
        </authorList>
    </citation>
    <scope>NUCLEOTIDE SEQUENCE [LARGE SCALE GENOMIC DNA]</scope>
    <source>
        <strain evidence="3">H143</strain>
    </source>
</reference>
<evidence type="ECO:0000313" key="2">
    <source>
        <dbReference type="EMBL" id="EER43660.1"/>
    </source>
</evidence>
<accession>C6H5I9</accession>
<proteinExistence type="predicted"/>
<dbReference type="Proteomes" id="UP000002624">
    <property type="component" value="Unassembled WGS sequence"/>
</dbReference>
<evidence type="ECO:0000256" key="1">
    <source>
        <dbReference type="SAM" id="MobiDB-lite"/>
    </source>
</evidence>
<gene>
    <name evidence="2" type="ORF">HCDG_01690</name>
</gene>
<evidence type="ECO:0000313" key="3">
    <source>
        <dbReference type="Proteomes" id="UP000002624"/>
    </source>
</evidence>
<sequence>MDEDTATKSQPNRRIKHGDVGYNANASPTTGLTNQFEIESFNRDKPWGINFTSKESNLAGRRNDCSGTQCWYFDMIEKYSANLLRFCAFEMLATQRFVSPVAVTIVNIGEIFKFLIPNRDQLAKSSCGRQDYDWHSEIS</sequence>
<dbReference type="OrthoDB" id="10565574at2759"/>
<protein>
    <submittedName>
        <fullName evidence="2">Uncharacterized protein</fullName>
    </submittedName>
</protein>